<feature type="transmembrane region" description="Helical" evidence="1">
    <location>
        <begin position="157"/>
        <end position="174"/>
    </location>
</feature>
<organism evidence="3 4">
    <name type="scientific">Candidatus Nealsonbacteria bacterium CG10_big_fil_rev_8_21_14_0_10_36_228</name>
    <dbReference type="NCBI Taxonomy" id="1974708"/>
    <lineage>
        <taxon>Bacteria</taxon>
        <taxon>Candidatus Nealsoniibacteriota</taxon>
    </lineage>
</organism>
<feature type="transmembrane region" description="Helical" evidence="1">
    <location>
        <begin position="30"/>
        <end position="50"/>
    </location>
</feature>
<feature type="domain" description="Phosphatidic acid phosphatase type 2/haloperoxidase" evidence="2">
    <location>
        <begin position="59"/>
        <end position="172"/>
    </location>
</feature>
<keyword evidence="1" id="KW-0812">Transmembrane</keyword>
<evidence type="ECO:0000313" key="3">
    <source>
        <dbReference type="EMBL" id="PIR72302.1"/>
    </source>
</evidence>
<dbReference type="EMBL" id="PFCI01000015">
    <property type="protein sequence ID" value="PIR72302.1"/>
    <property type="molecule type" value="Genomic_DNA"/>
</dbReference>
<feature type="transmembrane region" description="Helical" evidence="1">
    <location>
        <begin position="131"/>
        <end position="151"/>
    </location>
</feature>
<dbReference type="SUPFAM" id="SSF48317">
    <property type="entry name" value="Acid phosphatase/Vanadium-dependent haloperoxidase"/>
    <property type="match status" value="1"/>
</dbReference>
<dbReference type="SMART" id="SM00014">
    <property type="entry name" value="acidPPc"/>
    <property type="match status" value="1"/>
</dbReference>
<dbReference type="Pfam" id="PF01569">
    <property type="entry name" value="PAP2"/>
    <property type="match status" value="1"/>
</dbReference>
<dbReference type="Gene3D" id="1.20.144.10">
    <property type="entry name" value="Phosphatidic acid phosphatase type 2/haloperoxidase"/>
    <property type="match status" value="1"/>
</dbReference>
<dbReference type="InterPro" id="IPR000326">
    <property type="entry name" value="PAP2/HPO"/>
</dbReference>
<gene>
    <name evidence="3" type="ORF">COU41_00610</name>
</gene>
<protein>
    <recommendedName>
        <fullName evidence="2">Phosphatidic acid phosphatase type 2/haloperoxidase domain-containing protein</fullName>
    </recommendedName>
</protein>
<dbReference type="InterPro" id="IPR036938">
    <property type="entry name" value="PAP2/HPO_sf"/>
</dbReference>
<dbReference type="PANTHER" id="PTHR14969:SF13">
    <property type="entry name" value="AT30094P"/>
    <property type="match status" value="1"/>
</dbReference>
<dbReference type="PANTHER" id="PTHR14969">
    <property type="entry name" value="SPHINGOSINE-1-PHOSPHATE PHOSPHOHYDROLASE"/>
    <property type="match status" value="1"/>
</dbReference>
<proteinExistence type="predicted"/>
<comment type="caution">
    <text evidence="3">The sequence shown here is derived from an EMBL/GenBank/DDBJ whole genome shotgun (WGS) entry which is preliminary data.</text>
</comment>
<feature type="transmembrane region" description="Helical" evidence="1">
    <location>
        <begin position="59"/>
        <end position="77"/>
    </location>
</feature>
<reference evidence="4" key="1">
    <citation type="submission" date="2017-09" db="EMBL/GenBank/DDBJ databases">
        <title>Depth-based differentiation of microbial function through sediment-hosted aquifers and enrichment of novel symbionts in the deep terrestrial subsurface.</title>
        <authorList>
            <person name="Probst A.J."/>
            <person name="Ladd B."/>
            <person name="Jarett J.K."/>
            <person name="Geller-Mcgrath D.E."/>
            <person name="Sieber C.M.K."/>
            <person name="Emerson J.B."/>
            <person name="Anantharaman K."/>
            <person name="Thomas B.C."/>
            <person name="Malmstrom R."/>
            <person name="Stieglmeier M."/>
            <person name="Klingl A."/>
            <person name="Woyke T."/>
            <person name="Ryan C.M."/>
            <person name="Banfield J.F."/>
        </authorList>
    </citation>
    <scope>NUCLEOTIDE SEQUENCE [LARGE SCALE GENOMIC DNA]</scope>
</reference>
<dbReference type="Proteomes" id="UP000237006">
    <property type="component" value="Unassembled WGS sequence"/>
</dbReference>
<evidence type="ECO:0000256" key="1">
    <source>
        <dbReference type="SAM" id="Phobius"/>
    </source>
</evidence>
<evidence type="ECO:0000259" key="2">
    <source>
        <dbReference type="SMART" id="SM00014"/>
    </source>
</evidence>
<keyword evidence="1" id="KW-0472">Membrane</keyword>
<accession>A0A2H0TKF7</accession>
<keyword evidence="1" id="KW-1133">Transmembrane helix</keyword>
<sequence>MNLLIQLDVQLFLLINHLQNRFLDALVLGINWITEGGLLWLLICFFILIFCKKEKKRKIILILITLLINSWLVNVPLKLFLFRTRPNEAIEGVKILGKIWSNNSFPSGHIAASVAALLILAYLFRIRQRWFIFSSITFILFLGFARVYVGMHYPTDVLGGIIVGLVSSAVIIWLDKQVKFPEEKNEFG</sequence>
<evidence type="ECO:0000313" key="4">
    <source>
        <dbReference type="Proteomes" id="UP000237006"/>
    </source>
</evidence>
<feature type="transmembrane region" description="Helical" evidence="1">
    <location>
        <begin position="105"/>
        <end position="124"/>
    </location>
</feature>
<name>A0A2H0TKF7_9BACT</name>
<dbReference type="AlphaFoldDB" id="A0A2H0TKF7"/>